<evidence type="ECO:0000313" key="1">
    <source>
        <dbReference type="EMBL" id="KAH7949245.1"/>
    </source>
</evidence>
<name>A0ACB8CQ98_DERSI</name>
<protein>
    <submittedName>
        <fullName evidence="1">Uncharacterized protein</fullName>
    </submittedName>
</protein>
<proteinExistence type="predicted"/>
<sequence>MERLLRRRKCLRSQLDDIVKEAEGILREQQEPATSQVSVLRDRIDALYLQIAKTDESILNETPDDLIESSIVHCYSVIVLRTCVEEDTVSEVLSRFWDLESVGVGADEESLLDSELTLQEFDKNITKRDGSYQVRLPWKKTADLADNFSVDTKRLGILMRKLSKDRSLLERYDKTIRGCLEEGPDYSKDSHRFRRILA</sequence>
<reference evidence="1" key="1">
    <citation type="submission" date="2020-05" db="EMBL/GenBank/DDBJ databases">
        <title>Large-scale comparative analyses of tick genomes elucidate their genetic diversity and vector capacities.</title>
        <authorList>
            <person name="Jia N."/>
            <person name="Wang J."/>
            <person name="Shi W."/>
            <person name="Du L."/>
            <person name="Sun Y."/>
            <person name="Zhan W."/>
            <person name="Jiang J."/>
            <person name="Wang Q."/>
            <person name="Zhang B."/>
            <person name="Ji P."/>
            <person name="Sakyi L.B."/>
            <person name="Cui X."/>
            <person name="Yuan T."/>
            <person name="Jiang B."/>
            <person name="Yang W."/>
            <person name="Lam T.T.-Y."/>
            <person name="Chang Q."/>
            <person name="Ding S."/>
            <person name="Wang X."/>
            <person name="Zhu J."/>
            <person name="Ruan X."/>
            <person name="Zhao L."/>
            <person name="Wei J."/>
            <person name="Que T."/>
            <person name="Du C."/>
            <person name="Cheng J."/>
            <person name="Dai P."/>
            <person name="Han X."/>
            <person name="Huang E."/>
            <person name="Gao Y."/>
            <person name="Liu J."/>
            <person name="Shao H."/>
            <person name="Ye R."/>
            <person name="Li L."/>
            <person name="Wei W."/>
            <person name="Wang X."/>
            <person name="Wang C."/>
            <person name="Yang T."/>
            <person name="Huo Q."/>
            <person name="Li W."/>
            <person name="Guo W."/>
            <person name="Chen H."/>
            <person name="Zhou L."/>
            <person name="Ni X."/>
            <person name="Tian J."/>
            <person name="Zhou Y."/>
            <person name="Sheng Y."/>
            <person name="Liu T."/>
            <person name="Pan Y."/>
            <person name="Xia L."/>
            <person name="Li J."/>
            <person name="Zhao F."/>
            <person name="Cao W."/>
        </authorList>
    </citation>
    <scope>NUCLEOTIDE SEQUENCE</scope>
    <source>
        <strain evidence="1">Dsil-2018</strain>
    </source>
</reference>
<gene>
    <name evidence="1" type="ORF">HPB49_006633</name>
</gene>
<comment type="caution">
    <text evidence="1">The sequence shown here is derived from an EMBL/GenBank/DDBJ whole genome shotgun (WGS) entry which is preliminary data.</text>
</comment>
<dbReference type="EMBL" id="CM023474">
    <property type="protein sequence ID" value="KAH7949245.1"/>
    <property type="molecule type" value="Genomic_DNA"/>
</dbReference>
<accession>A0ACB8CQ98</accession>
<organism evidence="1 2">
    <name type="scientific">Dermacentor silvarum</name>
    <name type="common">Tick</name>
    <dbReference type="NCBI Taxonomy" id="543639"/>
    <lineage>
        <taxon>Eukaryota</taxon>
        <taxon>Metazoa</taxon>
        <taxon>Ecdysozoa</taxon>
        <taxon>Arthropoda</taxon>
        <taxon>Chelicerata</taxon>
        <taxon>Arachnida</taxon>
        <taxon>Acari</taxon>
        <taxon>Parasitiformes</taxon>
        <taxon>Ixodida</taxon>
        <taxon>Ixodoidea</taxon>
        <taxon>Ixodidae</taxon>
        <taxon>Rhipicephalinae</taxon>
        <taxon>Dermacentor</taxon>
    </lineage>
</organism>
<keyword evidence="2" id="KW-1185">Reference proteome</keyword>
<dbReference type="Proteomes" id="UP000821865">
    <property type="component" value="Chromosome 5"/>
</dbReference>
<evidence type="ECO:0000313" key="2">
    <source>
        <dbReference type="Proteomes" id="UP000821865"/>
    </source>
</evidence>